<reference evidence="2 3" key="1">
    <citation type="submission" date="2020-10" db="EMBL/GenBank/DDBJ databases">
        <title>Phylogeny of dyella-like bacteria.</title>
        <authorList>
            <person name="Fu J."/>
        </authorList>
    </citation>
    <scope>NUCLEOTIDE SEQUENCE [LARGE SCALE GENOMIC DNA]</scope>
    <source>
        <strain evidence="2 3">KACC 19113</strain>
    </source>
</reference>
<protein>
    <submittedName>
        <fullName evidence="2">AHH domain-containing protein</fullName>
    </submittedName>
</protein>
<proteinExistence type="predicted"/>
<dbReference type="RefSeq" id="WP_404612463.1">
    <property type="nucleotide sequence ID" value="NZ_JADIKK010000008.1"/>
</dbReference>
<evidence type="ECO:0000313" key="2">
    <source>
        <dbReference type="EMBL" id="MFK2876631.1"/>
    </source>
</evidence>
<sequence length="208" mass="22542">MLAQRSGGQAMTAKPKDLQAAGALAPSTPGKVFELTIATNRIAAGAPDVNPYGVRNDLLTRKEKARVRYNNGVTLPTSAEQLLANAERRDYNHRRTLSRNIVKATTQSRPASTCAHHIVALRDPEATNSRALLFGWGIGINDADNGVFLPQSSTGLPGHPNAPRHNPHHRVAYHLAVYDELQYAGNTQQGRATLRFLKTKILSGALPL</sequence>
<name>A0ABW8J661_9GAMM</name>
<comment type="caution">
    <text evidence="2">The sequence shown here is derived from an EMBL/GenBank/DDBJ whole genome shotgun (WGS) entry which is preliminary data.</text>
</comment>
<accession>A0ABW8J661</accession>
<dbReference type="InterPro" id="IPR032871">
    <property type="entry name" value="AHH_dom_containing"/>
</dbReference>
<evidence type="ECO:0000256" key="1">
    <source>
        <dbReference type="SAM" id="MobiDB-lite"/>
    </source>
</evidence>
<dbReference type="EMBL" id="JADIKK010000008">
    <property type="protein sequence ID" value="MFK2876631.1"/>
    <property type="molecule type" value="Genomic_DNA"/>
</dbReference>
<evidence type="ECO:0000313" key="3">
    <source>
        <dbReference type="Proteomes" id="UP001620339"/>
    </source>
</evidence>
<dbReference type="Pfam" id="PF14412">
    <property type="entry name" value="AHH"/>
    <property type="match status" value="1"/>
</dbReference>
<feature type="region of interest" description="Disordered" evidence="1">
    <location>
        <begin position="1"/>
        <end position="22"/>
    </location>
</feature>
<organism evidence="2 3">
    <name type="scientific">Rhodanobacter hydrolyticus</name>
    <dbReference type="NCBI Taxonomy" id="2250595"/>
    <lineage>
        <taxon>Bacteria</taxon>
        <taxon>Pseudomonadati</taxon>
        <taxon>Pseudomonadota</taxon>
        <taxon>Gammaproteobacteria</taxon>
        <taxon>Lysobacterales</taxon>
        <taxon>Rhodanobacteraceae</taxon>
        <taxon>Rhodanobacter</taxon>
    </lineage>
</organism>
<dbReference type="Proteomes" id="UP001620339">
    <property type="component" value="Unassembled WGS sequence"/>
</dbReference>
<keyword evidence="3" id="KW-1185">Reference proteome</keyword>
<gene>
    <name evidence="2" type="ORF">ISP25_06075</name>
</gene>